<dbReference type="Proteomes" id="UP000266188">
    <property type="component" value="Unassembled WGS sequence"/>
</dbReference>
<proteinExistence type="predicted"/>
<feature type="transmembrane region" description="Helical" evidence="6">
    <location>
        <begin position="300"/>
        <end position="325"/>
    </location>
</feature>
<evidence type="ECO:0000256" key="1">
    <source>
        <dbReference type="ARBA" id="ARBA00004141"/>
    </source>
</evidence>
<evidence type="ECO:0000256" key="3">
    <source>
        <dbReference type="ARBA" id="ARBA00022692"/>
    </source>
</evidence>
<sequence length="411" mass="45237">MPDSWMYTFQNLFLIAVLIILADIIGQVPHGLVIQKVPPRIWFPLMSVVWAGLTMCSAATHNFSQLCAIRFFQGIAEASTYSGSQYVMGSWYKSQELGKRIGLFAASGMAGTMFAGVMMTAIYKTMNGYSGLPGWRWVFLIDGIITIPIAIFGFIAFPDLPENTKSWYFSEEEKELAISRIPPKNPEGHKVGLSLIRRVLLTMNLWIFTLFWVIGGALEAFSTQNCMLLWMQASGDYSVVQNDNYPLEITAIGIVATLVTSVAIDASGVHVPWGLVACTVQLVACIVLLCWSHIDDAAKMAAYYIAGTAYAIQPVCFTWASKILARNGDDAARAITLYSMNGASSVLFAFWGVVLYPATDASTGFRKGTIAMVVVAILLALWIGIVWWRDRKSIATADRQSLELETTKDPP</sequence>
<feature type="transmembrane region" description="Helical" evidence="6">
    <location>
        <begin position="101"/>
        <end position="123"/>
    </location>
</feature>
<keyword evidence="5 6" id="KW-0472">Membrane</keyword>
<evidence type="ECO:0000256" key="4">
    <source>
        <dbReference type="ARBA" id="ARBA00022989"/>
    </source>
</evidence>
<dbReference type="GO" id="GO:0015233">
    <property type="term" value="F:pantothenate transmembrane transporter activity"/>
    <property type="evidence" value="ECO:0007669"/>
    <property type="project" value="TreeGrafter"/>
</dbReference>
<protein>
    <submittedName>
        <fullName evidence="8">Major Facilitator Superfamily</fullName>
    </submittedName>
</protein>
<dbReference type="PROSITE" id="PS50850">
    <property type="entry name" value="MFS"/>
    <property type="match status" value="1"/>
</dbReference>
<dbReference type="SUPFAM" id="SSF103473">
    <property type="entry name" value="MFS general substrate transporter"/>
    <property type="match status" value="1"/>
</dbReference>
<feature type="transmembrane region" description="Helical" evidence="6">
    <location>
        <begin position="245"/>
        <end position="264"/>
    </location>
</feature>
<reference evidence="9" key="1">
    <citation type="submission" date="2017-02" db="EMBL/GenBank/DDBJ databases">
        <authorList>
            <person name="Tafer H."/>
            <person name="Lopandic K."/>
        </authorList>
    </citation>
    <scope>NUCLEOTIDE SEQUENCE [LARGE SCALE GENOMIC DNA]</scope>
    <source>
        <strain evidence="9">CBS 366.77</strain>
    </source>
</reference>
<evidence type="ECO:0000313" key="9">
    <source>
        <dbReference type="Proteomes" id="UP000266188"/>
    </source>
</evidence>
<dbReference type="EMBL" id="MVGC01000100">
    <property type="protein sequence ID" value="RJE23922.1"/>
    <property type="molecule type" value="Genomic_DNA"/>
</dbReference>
<keyword evidence="2" id="KW-0813">Transport</keyword>
<organism evidence="8 9">
    <name type="scientific">Aspergillus sclerotialis</name>
    <dbReference type="NCBI Taxonomy" id="2070753"/>
    <lineage>
        <taxon>Eukaryota</taxon>
        <taxon>Fungi</taxon>
        <taxon>Dikarya</taxon>
        <taxon>Ascomycota</taxon>
        <taxon>Pezizomycotina</taxon>
        <taxon>Eurotiomycetes</taxon>
        <taxon>Eurotiomycetidae</taxon>
        <taxon>Eurotiales</taxon>
        <taxon>Aspergillaceae</taxon>
        <taxon>Aspergillus</taxon>
        <taxon>Aspergillus subgen. Polypaecilum</taxon>
    </lineage>
</organism>
<evidence type="ECO:0000256" key="6">
    <source>
        <dbReference type="SAM" id="Phobius"/>
    </source>
</evidence>
<keyword evidence="3 6" id="KW-0812">Transmembrane</keyword>
<dbReference type="GO" id="GO:0005886">
    <property type="term" value="C:plasma membrane"/>
    <property type="evidence" value="ECO:0007669"/>
    <property type="project" value="TreeGrafter"/>
</dbReference>
<keyword evidence="9" id="KW-1185">Reference proteome</keyword>
<dbReference type="InterPro" id="IPR036259">
    <property type="entry name" value="MFS_trans_sf"/>
</dbReference>
<dbReference type="Pfam" id="PF07690">
    <property type="entry name" value="MFS_1"/>
    <property type="match status" value="1"/>
</dbReference>
<name>A0A3A2ZL98_9EURO</name>
<evidence type="ECO:0000256" key="5">
    <source>
        <dbReference type="ARBA" id="ARBA00023136"/>
    </source>
</evidence>
<dbReference type="OrthoDB" id="3639251at2759"/>
<feature type="domain" description="Major facilitator superfamily (MFS) profile" evidence="7">
    <location>
        <begin position="1"/>
        <end position="392"/>
    </location>
</feature>
<comment type="caution">
    <text evidence="8">The sequence shown here is derived from an EMBL/GenBank/DDBJ whole genome shotgun (WGS) entry which is preliminary data.</text>
</comment>
<feature type="transmembrane region" description="Helical" evidence="6">
    <location>
        <begin position="199"/>
        <end position="221"/>
    </location>
</feature>
<comment type="subcellular location">
    <subcellularLocation>
        <location evidence="1">Membrane</location>
        <topology evidence="1">Multi-pass membrane protein</topology>
    </subcellularLocation>
</comment>
<accession>A0A3A2ZL98</accession>
<dbReference type="PANTHER" id="PTHR43791:SF4">
    <property type="entry name" value="PANTOTHENATE TRANSPORTER FEN2"/>
    <property type="match status" value="1"/>
</dbReference>
<feature type="transmembrane region" description="Helical" evidence="6">
    <location>
        <begin position="370"/>
        <end position="388"/>
    </location>
</feature>
<dbReference type="PANTHER" id="PTHR43791">
    <property type="entry name" value="PERMEASE-RELATED"/>
    <property type="match status" value="1"/>
</dbReference>
<feature type="transmembrane region" description="Helical" evidence="6">
    <location>
        <begin position="12"/>
        <end position="29"/>
    </location>
</feature>
<evidence type="ECO:0000313" key="8">
    <source>
        <dbReference type="EMBL" id="RJE23922.1"/>
    </source>
</evidence>
<feature type="transmembrane region" description="Helical" evidence="6">
    <location>
        <begin position="271"/>
        <end position="294"/>
    </location>
</feature>
<feature type="transmembrane region" description="Helical" evidence="6">
    <location>
        <begin position="337"/>
        <end position="358"/>
    </location>
</feature>
<feature type="transmembrane region" description="Helical" evidence="6">
    <location>
        <begin position="135"/>
        <end position="157"/>
    </location>
</feature>
<evidence type="ECO:0000256" key="2">
    <source>
        <dbReference type="ARBA" id="ARBA00022448"/>
    </source>
</evidence>
<dbReference type="Gene3D" id="1.20.1250.20">
    <property type="entry name" value="MFS general substrate transporter like domains"/>
    <property type="match status" value="1"/>
</dbReference>
<evidence type="ECO:0000259" key="7">
    <source>
        <dbReference type="PROSITE" id="PS50850"/>
    </source>
</evidence>
<keyword evidence="4 6" id="KW-1133">Transmembrane helix</keyword>
<dbReference type="GO" id="GO:0098717">
    <property type="term" value="P:pantothenate import across plasma membrane"/>
    <property type="evidence" value="ECO:0007669"/>
    <property type="project" value="TreeGrafter"/>
</dbReference>
<dbReference type="InterPro" id="IPR011701">
    <property type="entry name" value="MFS"/>
</dbReference>
<feature type="transmembrane region" description="Helical" evidence="6">
    <location>
        <begin position="41"/>
        <end position="60"/>
    </location>
</feature>
<dbReference type="AlphaFoldDB" id="A0A3A2ZL98"/>
<gene>
    <name evidence="8" type="ORF">PHISCL_03738</name>
</gene>
<dbReference type="InterPro" id="IPR020846">
    <property type="entry name" value="MFS_dom"/>
</dbReference>